<protein>
    <submittedName>
        <fullName evidence="1">DUF2867 domain-containing protein</fullName>
    </submittedName>
</protein>
<accession>A0A7Y7IU47</accession>
<gene>
    <name evidence="1" type="ORF">HUK84_03380</name>
</gene>
<comment type="caution">
    <text evidence="1">The sequence shown here is derived from an EMBL/GenBank/DDBJ whole genome shotgun (WGS) entry which is preliminary data.</text>
</comment>
<evidence type="ECO:0000313" key="1">
    <source>
        <dbReference type="EMBL" id="NVN10197.1"/>
    </source>
</evidence>
<dbReference type="EMBL" id="JABXXP010000022">
    <property type="protein sequence ID" value="NVN10197.1"/>
    <property type="molecule type" value="Genomic_DNA"/>
</dbReference>
<dbReference type="Pfam" id="PF11066">
    <property type="entry name" value="DUF2867"/>
    <property type="match status" value="1"/>
</dbReference>
<proteinExistence type="predicted"/>
<name>A0A7Y7IU47_9PROT</name>
<dbReference type="Proteomes" id="UP000534870">
    <property type="component" value="Unassembled WGS sequence"/>
</dbReference>
<dbReference type="InterPro" id="IPR021295">
    <property type="entry name" value="DUF2867"/>
</dbReference>
<organism evidence="1 2">
    <name type="scientific">Nguyenibacter vanlangensis</name>
    <dbReference type="NCBI Taxonomy" id="1216886"/>
    <lineage>
        <taxon>Bacteria</taxon>
        <taxon>Pseudomonadati</taxon>
        <taxon>Pseudomonadota</taxon>
        <taxon>Alphaproteobacteria</taxon>
        <taxon>Acetobacterales</taxon>
        <taxon>Acetobacteraceae</taxon>
        <taxon>Nguyenibacter</taxon>
    </lineage>
</organism>
<reference evidence="1 2" key="1">
    <citation type="submission" date="2020-06" db="EMBL/GenBank/DDBJ databases">
        <title>Description of novel acetic acid bacteria.</title>
        <authorList>
            <person name="Sombolestani A."/>
        </authorList>
    </citation>
    <scope>NUCLEOTIDE SEQUENCE [LARGE SCALE GENOMIC DNA]</scope>
    <source>
        <strain evidence="1 2">LMG 31431</strain>
    </source>
</reference>
<sequence length="190" mass="21041">MSGFRPVPSRCPSIEAAGEPADARVRQVGLPPASRLRSTYARADFADAFSVDLPDAASHDVEVLARHVFAQPAAWVAMLLRIRDGLVRPFGIRSTAGLRAGGGDRINFFRVFARHDGEIIIGEDDAHLDFRVSLLVQPASQGQPRRLTVTTLVFYNRLLGHAYIALILPFHRRVVRAALDRARQRGWPAR</sequence>
<dbReference type="AlphaFoldDB" id="A0A7Y7IU47"/>
<dbReference type="RefSeq" id="WP_176638977.1">
    <property type="nucleotide sequence ID" value="NZ_JABXXP010000022.1"/>
</dbReference>
<evidence type="ECO:0000313" key="2">
    <source>
        <dbReference type="Proteomes" id="UP000534870"/>
    </source>
</evidence>